<sequence>MKRVVLDTNVLAAGLRSSSGASFAILRLVAERRLRPLVTTALFLEYEDVLSRPEQREANGLSVQQVAELMAEFAALAEPVEVHFLWRPQVADPKDEMVLEAAVNGRADALVTHNVRDFLGVAERFDIKALRPRDFLKGMRL</sequence>
<protein>
    <submittedName>
        <fullName evidence="2">Putative toxin-antitoxin system toxin component, PIN family</fullName>
    </submittedName>
</protein>
<gene>
    <name evidence="2" type="ORF">SAMN04488498_101323</name>
</gene>
<dbReference type="PANTHER" id="PTHR34610">
    <property type="entry name" value="SSL7007 PROTEIN"/>
    <property type="match status" value="1"/>
</dbReference>
<dbReference type="SMART" id="SM00670">
    <property type="entry name" value="PINc"/>
    <property type="match status" value="1"/>
</dbReference>
<evidence type="ECO:0000313" key="3">
    <source>
        <dbReference type="Proteomes" id="UP000323300"/>
    </source>
</evidence>
<dbReference type="RefSeq" id="WP_149757586.1">
    <property type="nucleotide sequence ID" value="NZ_BSPE01000002.1"/>
</dbReference>
<reference evidence="2 3" key="1">
    <citation type="submission" date="2016-10" db="EMBL/GenBank/DDBJ databases">
        <authorList>
            <person name="Varghese N."/>
            <person name="Submissions S."/>
        </authorList>
    </citation>
    <scope>NUCLEOTIDE SEQUENCE [LARGE SCALE GENOMIC DNA]</scope>
    <source>
        <strain evidence="2 3">DSM 21822</strain>
    </source>
</reference>
<accession>A0A1I3VAW0</accession>
<dbReference type="OrthoDB" id="5243920at2"/>
<evidence type="ECO:0000259" key="1">
    <source>
        <dbReference type="SMART" id="SM00670"/>
    </source>
</evidence>
<evidence type="ECO:0000313" key="2">
    <source>
        <dbReference type="EMBL" id="SFJ92332.1"/>
    </source>
</evidence>
<dbReference type="Pfam" id="PF13470">
    <property type="entry name" value="PIN_3"/>
    <property type="match status" value="1"/>
</dbReference>
<dbReference type="EMBL" id="FOSL01000001">
    <property type="protein sequence ID" value="SFJ92332.1"/>
    <property type="molecule type" value="Genomic_DNA"/>
</dbReference>
<dbReference type="AlphaFoldDB" id="A0A1I3VAW0"/>
<dbReference type="InterPro" id="IPR002716">
    <property type="entry name" value="PIN_dom"/>
</dbReference>
<dbReference type="InterPro" id="IPR002850">
    <property type="entry name" value="PIN_toxin-like"/>
</dbReference>
<name>A0A1I3VAW0_9HYPH</name>
<dbReference type="NCBIfam" id="TIGR00305">
    <property type="entry name" value="putative toxin-antitoxin system toxin component, PIN family"/>
    <property type="match status" value="1"/>
</dbReference>
<dbReference type="InterPro" id="IPR029060">
    <property type="entry name" value="PIN-like_dom_sf"/>
</dbReference>
<proteinExistence type="predicted"/>
<dbReference type="SUPFAM" id="SSF88723">
    <property type="entry name" value="PIN domain-like"/>
    <property type="match status" value="1"/>
</dbReference>
<dbReference type="PANTHER" id="PTHR34610:SF3">
    <property type="entry name" value="SSL7007 PROTEIN"/>
    <property type="match status" value="1"/>
</dbReference>
<dbReference type="Proteomes" id="UP000323300">
    <property type="component" value="Unassembled WGS sequence"/>
</dbReference>
<feature type="domain" description="PIN" evidence="1">
    <location>
        <begin position="2"/>
        <end position="119"/>
    </location>
</feature>
<keyword evidence="3" id="KW-1185">Reference proteome</keyword>
<organism evidence="2 3">
    <name type="scientific">Neomesorhizobium albiziae</name>
    <dbReference type="NCBI Taxonomy" id="335020"/>
    <lineage>
        <taxon>Bacteria</taxon>
        <taxon>Pseudomonadati</taxon>
        <taxon>Pseudomonadota</taxon>
        <taxon>Alphaproteobacteria</taxon>
        <taxon>Hyphomicrobiales</taxon>
        <taxon>Phyllobacteriaceae</taxon>
        <taxon>Neomesorhizobium</taxon>
    </lineage>
</organism>